<dbReference type="InterPro" id="IPR029209">
    <property type="entry name" value="DML1/Misato_tubulin"/>
</dbReference>
<comment type="subcellular location">
    <subcellularLocation>
        <location evidence="2">Mitochondrion</location>
    </subcellularLocation>
</comment>
<organism evidence="8 9">
    <name type="scientific">Circinella minor</name>
    <dbReference type="NCBI Taxonomy" id="1195481"/>
    <lineage>
        <taxon>Eukaryota</taxon>
        <taxon>Fungi</taxon>
        <taxon>Fungi incertae sedis</taxon>
        <taxon>Mucoromycota</taxon>
        <taxon>Mucoromycotina</taxon>
        <taxon>Mucoromycetes</taxon>
        <taxon>Mucorales</taxon>
        <taxon>Lichtheimiaceae</taxon>
        <taxon>Circinella</taxon>
    </lineage>
</organism>
<keyword evidence="9" id="KW-1185">Reference proteome</keyword>
<reference evidence="8 9" key="1">
    <citation type="submission" date="2020-12" db="EMBL/GenBank/DDBJ databases">
        <title>Metabolic potential, ecology and presence of endohyphal bacteria is reflected in genomic diversity of Mucoromycotina.</title>
        <authorList>
            <person name="Muszewska A."/>
            <person name="Okrasinska A."/>
            <person name="Steczkiewicz K."/>
            <person name="Drgas O."/>
            <person name="Orlowska M."/>
            <person name="Perlinska-Lenart U."/>
            <person name="Aleksandrzak-Piekarczyk T."/>
            <person name="Szatraj K."/>
            <person name="Zielenkiewicz U."/>
            <person name="Pilsyk S."/>
            <person name="Malc E."/>
            <person name="Mieczkowski P."/>
            <person name="Kruszewska J.S."/>
            <person name="Biernat P."/>
            <person name="Pawlowska J."/>
        </authorList>
    </citation>
    <scope>NUCLEOTIDE SEQUENCE [LARGE SCALE GENOMIC DNA]</scope>
    <source>
        <strain evidence="8 9">CBS 142.35</strain>
    </source>
</reference>
<name>A0A8H7RWF3_9FUNG</name>
<evidence type="ECO:0000313" key="9">
    <source>
        <dbReference type="Proteomes" id="UP000646827"/>
    </source>
</evidence>
<dbReference type="Pfam" id="PF10644">
    <property type="entry name" value="Misat_Tub_SegII"/>
    <property type="match status" value="1"/>
</dbReference>
<dbReference type="GO" id="GO:0007005">
    <property type="term" value="P:mitochondrion organization"/>
    <property type="evidence" value="ECO:0007669"/>
    <property type="project" value="InterPro"/>
</dbReference>
<keyword evidence="4" id="KW-0496">Mitochondrion</keyword>
<evidence type="ECO:0000256" key="5">
    <source>
        <dbReference type="SAM" id="SignalP"/>
    </source>
</evidence>
<evidence type="ECO:0000259" key="7">
    <source>
        <dbReference type="Pfam" id="PF14881"/>
    </source>
</evidence>
<comment type="similarity">
    <text evidence="3">Belongs to the misato family.</text>
</comment>
<feature type="non-terminal residue" evidence="8">
    <location>
        <position position="1"/>
    </location>
</feature>
<dbReference type="OrthoDB" id="271881at2759"/>
<keyword evidence="5" id="KW-0732">Signal</keyword>
<dbReference type="Gene3D" id="3.40.50.1440">
    <property type="entry name" value="Tubulin/FtsZ, GTPase domain"/>
    <property type="match status" value="1"/>
</dbReference>
<proteinExistence type="inferred from homology"/>
<dbReference type="SUPFAM" id="SSF52490">
    <property type="entry name" value="Tubulin nucleotide-binding domain-like"/>
    <property type="match status" value="1"/>
</dbReference>
<sequence>SCLCLDTFTLFGLVLLGMREIVTLQVGQLANFVGTHFWNAQEEYFSYGTDQTTSVTELDYDILYRTGFSPNGGETYTPRVLVYDLKGGFGSLQKYNQLFTAEANDTVDWDQGINKVVSEQYPKNAYQQQLDRMDVDPNTQPVELDDQSVKTWSDFNRIYYHPYSMNQVRTHNMDDSISPYNSYSVGRQSYSDFERETESFDDNFRHFVEECDNLQGFQLLASVDDAFSGFTEGLLHDVRDEFAKTPVLCYGLQSALLPTQERAKQRILLNRTLSMTRILDLCSSYIPLYTPSSSHISRSGLADYIHPKCNSMYHTSAIISSAIETISLSFR</sequence>
<evidence type="ECO:0000256" key="3">
    <source>
        <dbReference type="ARBA" id="ARBA00008507"/>
    </source>
</evidence>
<dbReference type="PANTHER" id="PTHR13391:SF0">
    <property type="entry name" value="PROTEIN MISATO HOMOLOG 1"/>
    <property type="match status" value="1"/>
</dbReference>
<gene>
    <name evidence="8" type="ORF">INT45_008655</name>
</gene>
<feature type="chain" id="PRO_5034259836" evidence="5">
    <location>
        <begin position="25"/>
        <end position="331"/>
    </location>
</feature>
<dbReference type="EMBL" id="JAEPRB010000264">
    <property type="protein sequence ID" value="KAG2217905.1"/>
    <property type="molecule type" value="Genomic_DNA"/>
</dbReference>
<comment type="caution">
    <text evidence="8">The sequence shown here is derived from an EMBL/GenBank/DDBJ whole genome shotgun (WGS) entry which is preliminary data.</text>
</comment>
<feature type="signal peptide" evidence="5">
    <location>
        <begin position="1"/>
        <end position="24"/>
    </location>
</feature>
<dbReference type="GO" id="GO:0005739">
    <property type="term" value="C:mitochondrion"/>
    <property type="evidence" value="ECO:0007669"/>
    <property type="project" value="UniProtKB-SubCell"/>
</dbReference>
<dbReference type="InterPro" id="IPR019605">
    <property type="entry name" value="Misato_II_tubulin-like"/>
</dbReference>
<dbReference type="Proteomes" id="UP000646827">
    <property type="component" value="Unassembled WGS sequence"/>
</dbReference>
<evidence type="ECO:0000256" key="4">
    <source>
        <dbReference type="ARBA" id="ARBA00023128"/>
    </source>
</evidence>
<feature type="domain" description="Misato Segment II tubulin-like" evidence="6">
    <location>
        <begin position="19"/>
        <end position="132"/>
    </location>
</feature>
<comment type="function">
    <text evidence="1">Involved in the partitioning of the mitochondrial organelle and mitochondrial DNA (mtDNA) inheritance.</text>
</comment>
<dbReference type="InterPro" id="IPR036525">
    <property type="entry name" value="Tubulin/FtsZ_GTPase_sf"/>
</dbReference>
<dbReference type="Pfam" id="PF14881">
    <property type="entry name" value="Tubulin_3"/>
    <property type="match status" value="1"/>
</dbReference>
<accession>A0A8H7RWF3</accession>
<protein>
    <submittedName>
        <fullName evidence="8">Uncharacterized protein</fullName>
    </submittedName>
</protein>
<evidence type="ECO:0000313" key="8">
    <source>
        <dbReference type="EMBL" id="KAG2217905.1"/>
    </source>
</evidence>
<evidence type="ECO:0000259" key="6">
    <source>
        <dbReference type="Pfam" id="PF10644"/>
    </source>
</evidence>
<dbReference type="AlphaFoldDB" id="A0A8H7RWF3"/>
<dbReference type="PANTHER" id="PTHR13391">
    <property type="entry name" value="MITOCHONDRIAL DISTRIBUTION REGULATOR MISATO"/>
    <property type="match status" value="1"/>
</dbReference>
<evidence type="ECO:0000256" key="2">
    <source>
        <dbReference type="ARBA" id="ARBA00004173"/>
    </source>
</evidence>
<evidence type="ECO:0000256" key="1">
    <source>
        <dbReference type="ARBA" id="ARBA00003757"/>
    </source>
</evidence>
<feature type="domain" description="DML1/Misato tubulin" evidence="7">
    <location>
        <begin position="143"/>
        <end position="330"/>
    </location>
</feature>
<dbReference type="InterPro" id="IPR049942">
    <property type="entry name" value="DML1/Misato"/>
</dbReference>